<dbReference type="AlphaFoldDB" id="A0A1H8FPD1"/>
<dbReference type="STRING" id="573321.SAMN04488505_109245"/>
<gene>
    <name evidence="3" type="ORF">SAMN04488505_109245</name>
</gene>
<sequence length="488" mass="54102">MRKIVIATLGPLLLCQLAQAQSFAGFHTSNYAGIYGVLTNPASAAGTRYKWDVNIIGVDAKAGNTYASVKKSSLINQPNKFIRDRDYFLDTSASSRQYGWGMAEILMPSVLYSIDETQSIAFTWRIRAAANGGNVETPIANFFGIDFPNPRFVGRNYNLDYANVAVHTWNEFGLSYARVIKDDGENRWKAGATLKYLSGIASGYAVANDATFIMNTRRDATISRGTLKVGYNETVDNWENPDYKNFKLFENPGVSLDLGVIYEWRPDGGDGFGDYDSEAWNPDASTYKLRIGASVTDIGGIFYKKAPANADLDLTTGHISPDSLKYRDNEGWQRYYRRVRDYFTPIPTYDGYFMNLPTALHLSGDYNIDGRFFISANAVVGFLSGKKDDSKNYAITQLQVTPHFDIRNFGAYLPMVVNRFGQVDAGVGLRLGPLVIGSASIISNLLRSQLNHADGFLALRVPMISLKKRDGSGGRYGKQLQQIQCAPN</sequence>
<feature type="signal peptide" evidence="1">
    <location>
        <begin position="1"/>
        <end position="20"/>
    </location>
</feature>
<evidence type="ECO:0000313" key="4">
    <source>
        <dbReference type="Proteomes" id="UP000198984"/>
    </source>
</evidence>
<dbReference type="Pfam" id="PF18990">
    <property type="entry name" value="DUF5723"/>
    <property type="match status" value="1"/>
</dbReference>
<dbReference type="Proteomes" id="UP000198984">
    <property type="component" value="Unassembled WGS sequence"/>
</dbReference>
<evidence type="ECO:0000256" key="1">
    <source>
        <dbReference type="SAM" id="SignalP"/>
    </source>
</evidence>
<name>A0A1H8FPD1_9BACT</name>
<feature type="domain" description="DUF5723" evidence="2">
    <location>
        <begin position="41"/>
        <end position="438"/>
    </location>
</feature>
<organism evidence="3 4">
    <name type="scientific">Chitinophaga rupis</name>
    <dbReference type="NCBI Taxonomy" id="573321"/>
    <lineage>
        <taxon>Bacteria</taxon>
        <taxon>Pseudomonadati</taxon>
        <taxon>Bacteroidota</taxon>
        <taxon>Chitinophagia</taxon>
        <taxon>Chitinophagales</taxon>
        <taxon>Chitinophagaceae</taxon>
        <taxon>Chitinophaga</taxon>
    </lineage>
</organism>
<proteinExistence type="predicted"/>
<dbReference type="OrthoDB" id="9805336at2"/>
<keyword evidence="1" id="KW-0732">Signal</keyword>
<feature type="chain" id="PRO_5011680282" description="DUF5723 domain-containing protein" evidence="1">
    <location>
        <begin position="21"/>
        <end position="488"/>
    </location>
</feature>
<accession>A0A1H8FPD1</accession>
<protein>
    <recommendedName>
        <fullName evidence="2">DUF5723 domain-containing protein</fullName>
    </recommendedName>
</protein>
<dbReference type="EMBL" id="FOBB01000009">
    <property type="protein sequence ID" value="SEN32958.1"/>
    <property type="molecule type" value="Genomic_DNA"/>
</dbReference>
<dbReference type="InterPro" id="IPR043781">
    <property type="entry name" value="DUF5723"/>
</dbReference>
<keyword evidence="4" id="KW-1185">Reference proteome</keyword>
<evidence type="ECO:0000259" key="2">
    <source>
        <dbReference type="Pfam" id="PF18990"/>
    </source>
</evidence>
<dbReference type="RefSeq" id="WP_143081153.1">
    <property type="nucleotide sequence ID" value="NZ_FOBB01000009.1"/>
</dbReference>
<evidence type="ECO:0000313" key="3">
    <source>
        <dbReference type="EMBL" id="SEN32958.1"/>
    </source>
</evidence>
<reference evidence="3 4" key="1">
    <citation type="submission" date="2016-10" db="EMBL/GenBank/DDBJ databases">
        <authorList>
            <person name="de Groot N.N."/>
        </authorList>
    </citation>
    <scope>NUCLEOTIDE SEQUENCE [LARGE SCALE GENOMIC DNA]</scope>
    <source>
        <strain evidence="3 4">DSM 21039</strain>
    </source>
</reference>